<dbReference type="InterPro" id="IPR025857">
    <property type="entry name" value="MacB_PCD"/>
</dbReference>
<evidence type="ECO:0000256" key="4">
    <source>
        <dbReference type="ARBA" id="ARBA00022989"/>
    </source>
</evidence>
<dbReference type="GO" id="GO:0005886">
    <property type="term" value="C:plasma membrane"/>
    <property type="evidence" value="ECO:0007669"/>
    <property type="project" value="UniProtKB-SubCell"/>
</dbReference>
<feature type="compositionally biased region" description="Gly residues" evidence="6">
    <location>
        <begin position="432"/>
        <end position="446"/>
    </location>
</feature>
<dbReference type="PANTHER" id="PTHR30572:SF9">
    <property type="entry name" value="ABC TRANSPORTER PERMEASE PROTEIN"/>
    <property type="match status" value="1"/>
</dbReference>
<evidence type="ECO:0000259" key="9">
    <source>
        <dbReference type="Pfam" id="PF12704"/>
    </source>
</evidence>
<keyword evidence="5 7" id="KW-0472">Membrane</keyword>
<sequence length="504" mass="53329">MNFIKRALLSMKARKGRTILQLFIFTIVCVLILSGFTIQSAANKASELARQELGGDVTLSVDREKQMEAQQKESTSSSSSTTTGRRMFESTPVAVAAAKKLAELDHVAGYNLYSNTQAMASGFEPIASSSDTSQSDDSTSSSTTEQQGPGGDSNDTNRPQMVQADLSVSGVLDSATATKFKAGTDKLVSGKAITASDVGKNVVMIEKTLAEENDLKVGDKIKIQSSDEATTVELTIKGIYETTDSGSDAAANFSFLNPYNTIYVPYTVANTIKGSDAKDTVDSAIYFMDDAANISTFEKAAKKVTAVDWDTFKLDANDATYQQMIGPINNVAAFSKNVVYIVSIAGALILGLLVMMQIRERKYEMGVLLAIGEKRSKLVGQFLVEILVVAVLSFGIAAVSSHYVAQVVGNQLLTQQNATASESTSSTTNQRGPGGNGGPGGGGPGFGSSLTANTAEIKSLDIQVSLEDMLKMGGIGVGIAFISVLLPSILVLRMNPKTILTKQE</sequence>
<dbReference type="GO" id="GO:0022857">
    <property type="term" value="F:transmembrane transporter activity"/>
    <property type="evidence" value="ECO:0007669"/>
    <property type="project" value="TreeGrafter"/>
</dbReference>
<feature type="transmembrane region" description="Helical" evidence="7">
    <location>
        <begin position="378"/>
        <end position="399"/>
    </location>
</feature>
<accession>A0A841YV26</accession>
<gene>
    <name evidence="10" type="ORF">HB850_02315</name>
</gene>
<dbReference type="InterPro" id="IPR003838">
    <property type="entry name" value="ABC3_permease_C"/>
</dbReference>
<dbReference type="RefSeq" id="WP_185388034.1">
    <property type="nucleotide sequence ID" value="NZ_JAARQN010000001.1"/>
</dbReference>
<evidence type="ECO:0000259" key="8">
    <source>
        <dbReference type="Pfam" id="PF02687"/>
    </source>
</evidence>
<name>A0A841YV26_9LIST</name>
<reference evidence="10 11" key="1">
    <citation type="submission" date="2020-03" db="EMBL/GenBank/DDBJ databases">
        <title>Soil Listeria distribution.</title>
        <authorList>
            <person name="Liao J."/>
            <person name="Wiedmann M."/>
        </authorList>
    </citation>
    <scope>NUCLEOTIDE SEQUENCE [LARGE SCALE GENOMIC DNA]</scope>
    <source>
        <strain evidence="10 11">FSL L7-1614</strain>
    </source>
</reference>
<organism evidence="10 11">
    <name type="scientific">Listeria newyorkensis</name>
    <dbReference type="NCBI Taxonomy" id="1497681"/>
    <lineage>
        <taxon>Bacteria</taxon>
        <taxon>Bacillati</taxon>
        <taxon>Bacillota</taxon>
        <taxon>Bacilli</taxon>
        <taxon>Bacillales</taxon>
        <taxon>Listeriaceae</taxon>
        <taxon>Listeria</taxon>
    </lineage>
</organism>
<dbReference type="Pfam" id="PF12704">
    <property type="entry name" value="MacB_PCD"/>
    <property type="match status" value="1"/>
</dbReference>
<feature type="transmembrane region" description="Helical" evidence="7">
    <location>
        <begin position="472"/>
        <end position="492"/>
    </location>
</feature>
<feature type="domain" description="MacB-like periplasmic core" evidence="9">
    <location>
        <begin position="166"/>
        <end position="302"/>
    </location>
</feature>
<keyword evidence="3 7" id="KW-0812">Transmembrane</keyword>
<feature type="region of interest" description="Disordered" evidence="6">
    <location>
        <begin position="65"/>
        <end position="87"/>
    </location>
</feature>
<evidence type="ECO:0000256" key="7">
    <source>
        <dbReference type="SAM" id="Phobius"/>
    </source>
</evidence>
<dbReference type="EMBL" id="JAARQN010000001">
    <property type="protein sequence ID" value="MBC1456573.1"/>
    <property type="molecule type" value="Genomic_DNA"/>
</dbReference>
<keyword evidence="2" id="KW-1003">Cell membrane</keyword>
<evidence type="ECO:0000256" key="2">
    <source>
        <dbReference type="ARBA" id="ARBA00022475"/>
    </source>
</evidence>
<feature type="region of interest" description="Disordered" evidence="6">
    <location>
        <begin position="418"/>
        <end position="446"/>
    </location>
</feature>
<evidence type="ECO:0000256" key="6">
    <source>
        <dbReference type="SAM" id="MobiDB-lite"/>
    </source>
</evidence>
<dbReference type="AlphaFoldDB" id="A0A841YV26"/>
<feature type="compositionally biased region" description="Low complexity" evidence="6">
    <location>
        <begin position="418"/>
        <end position="430"/>
    </location>
</feature>
<feature type="domain" description="ABC3 transporter permease C-terminal" evidence="8">
    <location>
        <begin position="339"/>
        <end position="496"/>
    </location>
</feature>
<feature type="transmembrane region" description="Helical" evidence="7">
    <location>
        <begin position="338"/>
        <end position="358"/>
    </location>
</feature>
<feature type="region of interest" description="Disordered" evidence="6">
    <location>
        <begin position="125"/>
        <end position="159"/>
    </location>
</feature>
<feature type="compositionally biased region" description="Low complexity" evidence="6">
    <location>
        <begin position="74"/>
        <end position="83"/>
    </location>
</feature>
<dbReference type="InterPro" id="IPR050250">
    <property type="entry name" value="Macrolide_Exporter_MacB"/>
</dbReference>
<evidence type="ECO:0000256" key="3">
    <source>
        <dbReference type="ARBA" id="ARBA00022692"/>
    </source>
</evidence>
<dbReference type="Pfam" id="PF02687">
    <property type="entry name" value="FtsX"/>
    <property type="match status" value="1"/>
</dbReference>
<evidence type="ECO:0000256" key="1">
    <source>
        <dbReference type="ARBA" id="ARBA00004651"/>
    </source>
</evidence>
<evidence type="ECO:0000313" key="10">
    <source>
        <dbReference type="EMBL" id="MBC1456573.1"/>
    </source>
</evidence>
<evidence type="ECO:0000313" key="11">
    <source>
        <dbReference type="Proteomes" id="UP000569903"/>
    </source>
</evidence>
<dbReference type="PANTHER" id="PTHR30572">
    <property type="entry name" value="MEMBRANE COMPONENT OF TRANSPORTER-RELATED"/>
    <property type="match status" value="1"/>
</dbReference>
<dbReference type="Proteomes" id="UP000569903">
    <property type="component" value="Unassembled WGS sequence"/>
</dbReference>
<evidence type="ECO:0000256" key="5">
    <source>
        <dbReference type="ARBA" id="ARBA00023136"/>
    </source>
</evidence>
<proteinExistence type="predicted"/>
<comment type="caution">
    <text evidence="10">The sequence shown here is derived from an EMBL/GenBank/DDBJ whole genome shotgun (WGS) entry which is preliminary data.</text>
</comment>
<feature type="compositionally biased region" description="Low complexity" evidence="6">
    <location>
        <begin position="128"/>
        <end position="144"/>
    </location>
</feature>
<feature type="transmembrane region" description="Helical" evidence="7">
    <location>
        <begin position="20"/>
        <end position="38"/>
    </location>
</feature>
<keyword evidence="4 7" id="KW-1133">Transmembrane helix</keyword>
<comment type="subcellular location">
    <subcellularLocation>
        <location evidence="1">Cell membrane</location>
        <topology evidence="1">Multi-pass membrane protein</topology>
    </subcellularLocation>
</comment>
<protein>
    <submittedName>
        <fullName evidence="10">ABC transporter permease</fullName>
    </submittedName>
</protein>